<proteinExistence type="predicted"/>
<name>A0A1R4I5Y3_9GAMM</name>
<accession>A0A1R4I5Y3</accession>
<protein>
    <submittedName>
        <fullName evidence="1">Uncharacterized protein</fullName>
    </submittedName>
</protein>
<dbReference type="Proteomes" id="UP000196331">
    <property type="component" value="Unassembled WGS sequence"/>
</dbReference>
<reference evidence="1 2" key="1">
    <citation type="submission" date="2017-02" db="EMBL/GenBank/DDBJ databases">
        <authorList>
            <person name="Dridi B."/>
        </authorList>
    </citation>
    <scope>NUCLEOTIDE SEQUENCE [LARGE SCALE GENOMIC DNA]</scope>
    <source>
        <strain evidence="1 2">JB380</strain>
    </source>
</reference>
<comment type="caution">
    <text evidence="1">The sequence shown here is derived from an EMBL/GenBank/DDBJ whole genome shotgun (WGS) entry which is preliminary data.</text>
</comment>
<evidence type="ECO:0000313" key="2">
    <source>
        <dbReference type="Proteomes" id="UP000196331"/>
    </source>
</evidence>
<dbReference type="AlphaFoldDB" id="A0A1R4I5Y3"/>
<sequence>MIYYEVKEIALRCSELVHDVTHCCIELRMVVYILGRTR</sequence>
<gene>
    <name evidence="1" type="ORF">CZ787_19190</name>
</gene>
<dbReference type="EMBL" id="FUKM01000065">
    <property type="protein sequence ID" value="SJN15245.1"/>
    <property type="molecule type" value="Genomic_DNA"/>
</dbReference>
<organism evidence="1 2">
    <name type="scientific">Halomonas citrativorans</name>
    <dbReference type="NCBI Taxonomy" id="2742612"/>
    <lineage>
        <taxon>Bacteria</taxon>
        <taxon>Pseudomonadati</taxon>
        <taxon>Pseudomonadota</taxon>
        <taxon>Gammaproteobacteria</taxon>
        <taxon>Oceanospirillales</taxon>
        <taxon>Halomonadaceae</taxon>
        <taxon>Halomonas</taxon>
    </lineage>
</organism>
<evidence type="ECO:0000313" key="1">
    <source>
        <dbReference type="EMBL" id="SJN15245.1"/>
    </source>
</evidence>